<dbReference type="EMBL" id="KK115259">
    <property type="protein sequence ID" value="KFM64593.1"/>
    <property type="molecule type" value="Genomic_DNA"/>
</dbReference>
<dbReference type="AlphaFoldDB" id="A0A087THK4"/>
<dbReference type="OMA" id="CKNINAN"/>
<evidence type="ECO:0000313" key="5">
    <source>
        <dbReference type="EMBL" id="KFM83126.1"/>
    </source>
</evidence>
<evidence type="ECO:0000313" key="4">
    <source>
        <dbReference type="EMBL" id="KFM74720.1"/>
    </source>
</evidence>
<feature type="compositionally biased region" description="Basic and acidic residues" evidence="1">
    <location>
        <begin position="107"/>
        <end position="117"/>
    </location>
</feature>
<proteinExistence type="predicted"/>
<dbReference type="Proteomes" id="UP000054359">
    <property type="component" value="Unassembled WGS sequence"/>
</dbReference>
<gene>
    <name evidence="2" type="ORF">X975_03624</name>
    <name evidence="5" type="ORF">X975_05649</name>
    <name evidence="4" type="ORF">X975_11467</name>
    <name evidence="3" type="ORF">X975_16519</name>
</gene>
<dbReference type="Gene3D" id="1.10.4020.10">
    <property type="entry name" value="DNA breaking-rejoining enzymes"/>
    <property type="match status" value="1"/>
</dbReference>
<feature type="region of interest" description="Disordered" evidence="1">
    <location>
        <begin position="89"/>
        <end position="117"/>
    </location>
</feature>
<sequence length="117" mass="13816">MKHQKSTESTWVDFSYELENYCKEWVTGLGVESFEQLLDLMVIDQLKRRVPPEIRDHFLDEWVEMISSKKLAEKLDAYENVRGNFQKNLAADRRKGKYNPKTQSKTNSDDKNNAENK</sequence>
<dbReference type="PANTHER" id="PTHR46888:SF1">
    <property type="entry name" value="RIBONUCLEASE H"/>
    <property type="match status" value="1"/>
</dbReference>
<evidence type="ECO:0000256" key="1">
    <source>
        <dbReference type="SAM" id="MobiDB-lite"/>
    </source>
</evidence>
<evidence type="ECO:0000313" key="3">
    <source>
        <dbReference type="EMBL" id="KFM64593.1"/>
    </source>
</evidence>
<feature type="non-terminal residue" evidence="3">
    <location>
        <position position="117"/>
    </location>
</feature>
<dbReference type="EMBL" id="KK119097">
    <property type="protein sequence ID" value="KFM74720.1"/>
    <property type="molecule type" value="Genomic_DNA"/>
</dbReference>
<dbReference type="EMBL" id="KK113596">
    <property type="protein sequence ID" value="KFM60565.1"/>
    <property type="molecule type" value="Genomic_DNA"/>
</dbReference>
<dbReference type="SUPFAM" id="SSF47353">
    <property type="entry name" value="Retrovirus capsid dimerization domain-like"/>
    <property type="match status" value="1"/>
</dbReference>
<protein>
    <submittedName>
        <fullName evidence="3">Uncharacterized protein</fullName>
    </submittedName>
</protein>
<evidence type="ECO:0000313" key="2">
    <source>
        <dbReference type="EMBL" id="KFM60565.1"/>
    </source>
</evidence>
<dbReference type="InterPro" id="IPR038269">
    <property type="entry name" value="SCAN_sf"/>
</dbReference>
<name>A0A087THK4_STEMI</name>
<evidence type="ECO:0000313" key="6">
    <source>
        <dbReference type="Proteomes" id="UP000054359"/>
    </source>
</evidence>
<dbReference type="PANTHER" id="PTHR46888">
    <property type="entry name" value="ZINC KNUCKLE DOMAINCONTAINING PROTEIN-RELATED"/>
    <property type="match status" value="1"/>
</dbReference>
<accession>A0A087THK4</accession>
<dbReference type="EMBL" id="KL811449">
    <property type="protein sequence ID" value="KFM83126.1"/>
    <property type="molecule type" value="Genomic_DNA"/>
</dbReference>
<organism evidence="3 6">
    <name type="scientific">Stegodyphus mimosarum</name>
    <name type="common">African social velvet spider</name>
    <dbReference type="NCBI Taxonomy" id="407821"/>
    <lineage>
        <taxon>Eukaryota</taxon>
        <taxon>Metazoa</taxon>
        <taxon>Ecdysozoa</taxon>
        <taxon>Arthropoda</taxon>
        <taxon>Chelicerata</taxon>
        <taxon>Arachnida</taxon>
        <taxon>Araneae</taxon>
        <taxon>Araneomorphae</taxon>
        <taxon>Entelegynae</taxon>
        <taxon>Eresoidea</taxon>
        <taxon>Eresidae</taxon>
        <taxon>Stegodyphus</taxon>
    </lineage>
</organism>
<dbReference type="OrthoDB" id="6433098at2759"/>
<keyword evidence="6" id="KW-1185">Reference proteome</keyword>
<reference evidence="3 6" key="1">
    <citation type="submission" date="2013-11" db="EMBL/GenBank/DDBJ databases">
        <title>Genome sequencing of Stegodyphus mimosarum.</title>
        <authorList>
            <person name="Bechsgaard J."/>
        </authorList>
    </citation>
    <scope>NUCLEOTIDE SEQUENCE [LARGE SCALE GENOMIC DNA]</scope>
</reference>